<dbReference type="RefSeq" id="WP_105357958.1">
    <property type="nucleotide sequence ID" value="NZ_PUIB01000024.1"/>
</dbReference>
<protein>
    <submittedName>
        <fullName evidence="3">Uncharacterized protein</fullName>
    </submittedName>
</protein>
<organism evidence="3 4">
    <name type="scientific">Blastopirellula marina</name>
    <dbReference type="NCBI Taxonomy" id="124"/>
    <lineage>
        <taxon>Bacteria</taxon>
        <taxon>Pseudomonadati</taxon>
        <taxon>Planctomycetota</taxon>
        <taxon>Planctomycetia</taxon>
        <taxon>Pirellulales</taxon>
        <taxon>Pirellulaceae</taxon>
        <taxon>Blastopirellula</taxon>
    </lineage>
</organism>
<evidence type="ECO:0000313" key="3">
    <source>
        <dbReference type="EMBL" id="PQO28739.1"/>
    </source>
</evidence>
<dbReference type="EMBL" id="PUIB01000024">
    <property type="protein sequence ID" value="PQO28739.1"/>
    <property type="molecule type" value="Genomic_DNA"/>
</dbReference>
<evidence type="ECO:0000313" key="4">
    <source>
        <dbReference type="Proteomes" id="UP000239388"/>
    </source>
</evidence>
<evidence type="ECO:0000256" key="2">
    <source>
        <dbReference type="SAM" id="Phobius"/>
    </source>
</evidence>
<proteinExistence type="predicted"/>
<dbReference type="Proteomes" id="UP000239388">
    <property type="component" value="Unassembled WGS sequence"/>
</dbReference>
<keyword evidence="2" id="KW-0812">Transmembrane</keyword>
<name>A0A2S8F9A1_9BACT</name>
<sequence>MTEDQQLLPSDPEPDDSYRPPVETMNFGQVERELRDIFGVAVMYLLVPIFLLAVGMTSAVSSRLLVRVLPGIAAVFVCYWVLLRAFVPMYDAAPEMAIRYSLFISRFTDGIMSTSHKRLAALSVRWEELRRW</sequence>
<comment type="caution">
    <text evidence="3">The sequence shown here is derived from an EMBL/GenBank/DDBJ whole genome shotgun (WGS) entry which is preliminary data.</text>
</comment>
<feature type="transmembrane region" description="Helical" evidence="2">
    <location>
        <begin position="64"/>
        <end position="82"/>
    </location>
</feature>
<reference evidence="3 4" key="1">
    <citation type="submission" date="2018-02" db="EMBL/GenBank/DDBJ databases">
        <title>Comparative genomes isolates from brazilian mangrove.</title>
        <authorList>
            <person name="Araujo J.E."/>
            <person name="Taketani R.G."/>
            <person name="Silva M.C.P."/>
            <person name="Loureco M.V."/>
            <person name="Andreote F.D."/>
        </authorList>
    </citation>
    <scope>NUCLEOTIDE SEQUENCE [LARGE SCALE GENOMIC DNA]</scope>
    <source>
        <strain evidence="3 4">NAP PRIS-MGV</strain>
    </source>
</reference>
<dbReference type="OrthoDB" id="285183at2"/>
<keyword evidence="2" id="KW-1133">Transmembrane helix</keyword>
<feature type="transmembrane region" description="Helical" evidence="2">
    <location>
        <begin position="37"/>
        <end position="57"/>
    </location>
</feature>
<keyword evidence="2" id="KW-0472">Membrane</keyword>
<feature type="region of interest" description="Disordered" evidence="1">
    <location>
        <begin position="1"/>
        <end position="21"/>
    </location>
</feature>
<evidence type="ECO:0000256" key="1">
    <source>
        <dbReference type="SAM" id="MobiDB-lite"/>
    </source>
</evidence>
<accession>A0A2S8F9A1</accession>
<dbReference type="AlphaFoldDB" id="A0A2S8F9A1"/>
<gene>
    <name evidence="3" type="ORF">C5Y98_23445</name>
</gene>